<reference evidence="1 2" key="1">
    <citation type="submission" date="2023-01" db="EMBL/GenBank/DDBJ databases">
        <authorList>
            <person name="Whitehead M."/>
        </authorList>
    </citation>
    <scope>NUCLEOTIDE SEQUENCE [LARGE SCALE GENOMIC DNA]</scope>
</reference>
<dbReference type="AlphaFoldDB" id="A0AAV0WMZ2"/>
<organism evidence="1 2">
    <name type="scientific">Macrosiphum euphorbiae</name>
    <name type="common">potato aphid</name>
    <dbReference type="NCBI Taxonomy" id="13131"/>
    <lineage>
        <taxon>Eukaryota</taxon>
        <taxon>Metazoa</taxon>
        <taxon>Ecdysozoa</taxon>
        <taxon>Arthropoda</taxon>
        <taxon>Hexapoda</taxon>
        <taxon>Insecta</taxon>
        <taxon>Pterygota</taxon>
        <taxon>Neoptera</taxon>
        <taxon>Paraneoptera</taxon>
        <taxon>Hemiptera</taxon>
        <taxon>Sternorrhyncha</taxon>
        <taxon>Aphidomorpha</taxon>
        <taxon>Aphidoidea</taxon>
        <taxon>Aphididae</taxon>
        <taxon>Macrosiphini</taxon>
        <taxon>Macrosiphum</taxon>
    </lineage>
</organism>
<sequence length="97" mass="11116">MERNSGVDQILDSHYKNKITENRNKLKPIVTSLLFYALHNLPIRRDNDNTAQFNNLLEFRIDAGELVLKSHLEKSSKNAIYISHCVQNEPTECASST</sequence>
<evidence type="ECO:0000313" key="2">
    <source>
        <dbReference type="Proteomes" id="UP001160148"/>
    </source>
</evidence>
<dbReference type="Proteomes" id="UP001160148">
    <property type="component" value="Unassembled WGS sequence"/>
</dbReference>
<comment type="caution">
    <text evidence="1">The sequence shown here is derived from an EMBL/GenBank/DDBJ whole genome shotgun (WGS) entry which is preliminary data.</text>
</comment>
<evidence type="ECO:0000313" key="1">
    <source>
        <dbReference type="EMBL" id="CAI6356942.1"/>
    </source>
</evidence>
<proteinExistence type="predicted"/>
<dbReference type="EMBL" id="CARXXK010000002">
    <property type="protein sequence ID" value="CAI6356942.1"/>
    <property type="molecule type" value="Genomic_DNA"/>
</dbReference>
<protein>
    <submittedName>
        <fullName evidence="1">Uncharacterized protein</fullName>
    </submittedName>
</protein>
<accession>A0AAV0WMZ2</accession>
<gene>
    <name evidence="1" type="ORF">MEUPH1_LOCUS12621</name>
</gene>
<name>A0AAV0WMZ2_9HEMI</name>
<keyword evidence="2" id="KW-1185">Reference proteome</keyword>